<dbReference type="InterPro" id="IPR041380">
    <property type="entry name" value="Acetyltransf_17"/>
</dbReference>
<evidence type="ECO:0000313" key="2">
    <source>
        <dbReference type="EMBL" id="MDE5413109.1"/>
    </source>
</evidence>
<dbReference type="CDD" id="cd04301">
    <property type="entry name" value="NAT_SF"/>
    <property type="match status" value="1"/>
</dbReference>
<dbReference type="Pfam" id="PF17668">
    <property type="entry name" value="Acetyltransf_17"/>
    <property type="match status" value="1"/>
</dbReference>
<dbReference type="InterPro" id="IPR051554">
    <property type="entry name" value="Acetyltransferase_Eis"/>
</dbReference>
<dbReference type="InterPro" id="IPR025559">
    <property type="entry name" value="Eis_dom"/>
</dbReference>
<dbReference type="GO" id="GO:0016746">
    <property type="term" value="F:acyltransferase activity"/>
    <property type="evidence" value="ECO:0007669"/>
    <property type="project" value="UniProtKB-KW"/>
</dbReference>
<dbReference type="RefSeq" id="WP_275117725.1">
    <property type="nucleotide sequence ID" value="NZ_JAOTPO010000003.1"/>
</dbReference>
<comment type="caution">
    <text evidence="2">The sequence shown here is derived from an EMBL/GenBank/DDBJ whole genome shotgun (WGS) entry which is preliminary data.</text>
</comment>
<dbReference type="SUPFAM" id="SSF55718">
    <property type="entry name" value="SCP-like"/>
    <property type="match status" value="1"/>
</dbReference>
<dbReference type="InterPro" id="IPR036527">
    <property type="entry name" value="SCP2_sterol-bd_dom_sf"/>
</dbReference>
<sequence>MEVRKLTKDDIDESLKLSQFAFQYTLTSEEREHRLNVLRPEDSLGYFSNGELLAKMTTLPFKVLLDGVSFDMGGVSGVATYPEYRRSGLVKNLLQHGLKEMKEKGQVLSYLFPFSIPFYRKYGWELFIDFQKLTLTREQLPRFKTVTGHMKKVDDTSIHTLIEIYDKYVQSYTGMLLRDNDWWRDWVLFRKKGRIAAFIDPVGTPKGYIIYEVKDRKMTIKECVSLDEESRRGIWNFIANHDSMADDFIIQQLPDSEPYPYWLPDPKIQKEVVPYFMARIVDVEKFLKKYPFKPATNGNLFLHILDEFCPWNNATYQITVKEKEVNVKRHEPRSKGACQQEPKRGIICNINSLTTMLLNYHRPSNLLQMQKIKGSQEEIAILEQLIVNKPTGFIDFF</sequence>
<dbReference type="PANTHER" id="PTHR37817:SF1">
    <property type="entry name" value="N-ACETYLTRANSFERASE EIS"/>
    <property type="match status" value="1"/>
</dbReference>
<feature type="domain" description="N-acetyltransferase" evidence="1">
    <location>
        <begin position="1"/>
        <end position="147"/>
    </location>
</feature>
<keyword evidence="3" id="KW-1185">Reference proteome</keyword>
<protein>
    <submittedName>
        <fullName evidence="2">GNAT family N-acetyltransferase</fullName>
        <ecNumber evidence="2">2.3.1.-</ecNumber>
    </submittedName>
</protein>
<dbReference type="InterPro" id="IPR000182">
    <property type="entry name" value="GNAT_dom"/>
</dbReference>
<dbReference type="SUPFAM" id="SSF55729">
    <property type="entry name" value="Acyl-CoA N-acyltransferases (Nat)"/>
    <property type="match status" value="1"/>
</dbReference>
<dbReference type="Pfam" id="PF13530">
    <property type="entry name" value="SCP2_2"/>
    <property type="match status" value="1"/>
</dbReference>
<accession>A0ABT5VCD4</accession>
<keyword evidence="2" id="KW-0808">Transferase</keyword>
<dbReference type="Gene3D" id="3.30.1050.10">
    <property type="entry name" value="SCP2 sterol-binding domain"/>
    <property type="match status" value="1"/>
</dbReference>
<dbReference type="InterPro" id="IPR016181">
    <property type="entry name" value="Acyl_CoA_acyltransferase"/>
</dbReference>
<keyword evidence="2" id="KW-0012">Acyltransferase</keyword>
<proteinExistence type="predicted"/>
<dbReference type="PANTHER" id="PTHR37817">
    <property type="entry name" value="N-ACETYLTRANSFERASE EIS"/>
    <property type="match status" value="1"/>
</dbReference>
<dbReference type="EC" id="2.3.1.-" evidence="2"/>
<name>A0ABT5VCD4_9BACI</name>
<dbReference type="Gene3D" id="3.40.630.30">
    <property type="match status" value="2"/>
</dbReference>
<evidence type="ECO:0000259" key="1">
    <source>
        <dbReference type="PROSITE" id="PS51186"/>
    </source>
</evidence>
<dbReference type="Proteomes" id="UP001148125">
    <property type="component" value="Unassembled WGS sequence"/>
</dbReference>
<dbReference type="EMBL" id="JAOTPO010000003">
    <property type="protein sequence ID" value="MDE5413109.1"/>
    <property type="molecule type" value="Genomic_DNA"/>
</dbReference>
<organism evidence="2 3">
    <name type="scientific">Alkalihalobacterium chitinilyticum</name>
    <dbReference type="NCBI Taxonomy" id="2980103"/>
    <lineage>
        <taxon>Bacteria</taxon>
        <taxon>Bacillati</taxon>
        <taxon>Bacillota</taxon>
        <taxon>Bacilli</taxon>
        <taxon>Bacillales</taxon>
        <taxon>Bacillaceae</taxon>
        <taxon>Alkalihalobacterium</taxon>
    </lineage>
</organism>
<dbReference type="Pfam" id="PF13527">
    <property type="entry name" value="Acetyltransf_9"/>
    <property type="match status" value="1"/>
</dbReference>
<gene>
    <name evidence="2" type="ORF">N7Z68_06900</name>
</gene>
<evidence type="ECO:0000313" key="3">
    <source>
        <dbReference type="Proteomes" id="UP001148125"/>
    </source>
</evidence>
<dbReference type="PROSITE" id="PS51186">
    <property type="entry name" value="GNAT"/>
    <property type="match status" value="1"/>
</dbReference>
<reference evidence="2" key="1">
    <citation type="submission" date="2024-05" db="EMBL/GenBank/DDBJ databases">
        <title>Alkalihalobacillus sp. strain MEB203 novel alkaliphilic bacterium from Lonar Lake, India.</title>
        <authorList>
            <person name="Joshi A."/>
            <person name="Thite S."/>
            <person name="Mengade P."/>
        </authorList>
    </citation>
    <scope>NUCLEOTIDE SEQUENCE</scope>
    <source>
        <strain evidence="2">MEB 203</strain>
    </source>
</reference>